<evidence type="ECO:0000256" key="6">
    <source>
        <dbReference type="PIRSR" id="PIRSR623088-3"/>
    </source>
</evidence>
<feature type="domain" description="PDEase" evidence="9">
    <location>
        <begin position="537"/>
        <end position="887"/>
    </location>
</feature>
<dbReference type="PROSITE" id="PS51845">
    <property type="entry name" value="PDEASE_I_2"/>
    <property type="match status" value="1"/>
</dbReference>
<evidence type="ECO:0000256" key="1">
    <source>
        <dbReference type="ARBA" id="ARBA00022723"/>
    </source>
</evidence>
<dbReference type="AlphaFoldDB" id="A0AA85IT29"/>
<dbReference type="Pfam" id="PF18100">
    <property type="entry name" value="PDE4_UCR"/>
    <property type="match status" value="1"/>
</dbReference>
<dbReference type="GO" id="GO:0046872">
    <property type="term" value="F:metal ion binding"/>
    <property type="evidence" value="ECO:0007669"/>
    <property type="project" value="UniProtKB-KW"/>
</dbReference>
<sequence length="906" mass="101592">MDNEKLKTNISQITSSSASSTSSNPTTSTGHKTTPSTTSTTSTTKSIDSGLYERRRNWRTHQMKSCMPPSTNFTLINPINAGGGRYIDSGTRITARRTESLQNKENWWRKTISQYSEGHATTLNTTSTMTTTMRCTGYSSSLPPQPAPPSPPSPLSPSTSTSFSSYSRYSMPPSIGGASSSIKSAVILRKSSIHRQSFLYRSATNPDTSFGELSSIQSKLVMNSEPSVLITPFAQILAILNRARDFLSSYTSSSPLHSNNSNMFEMRSPKKSSETDEKYIDYLHRFDVHYVNDLLSEFDWCLEVLESLQCKCSVSSLTRMKFRTLLSQELAASFNQPDIDMNKESSKKTSNIFSSAVAAAAATSAALPLGIHASDDSKPKSSTSSSSSGDQIDYKISSKMSQMQRRKQQFAKNSTSQVCEYICRTFLEEDDDEVEVEVVGLSGDTTMSWKSTSEKSVYINSPKLKLRFGEKLDEMNESNESPDSPTTTTTTTTTPAATTTTTETRRKSSTSSLLTTAVVTTEAGTVTTVKSTSSSSPQTGFVDILSSTIQLITLNVELIDNSKVEKFIRDNQSTLAPDLFQLDQISNHHPLSTLGFYLFMKTNLLQKLSIPPVTMLHCLRCIESRYNPSAPFHNSIHALDVLHATYQLFQCNNLKNIFSDLEMFAIYFACTIHDIDHPGLTNQYLINTNHELALLYNDISVLENHHLHVAFKMISTEKECDFTQYLTNQQKQLFRKMVINLVLSTDMSKHMSLLADLKTTVEKQRALQGNVISLDSYSARMQILECVIHAADLSNPTKPLEIYQQWVSRIMEEMFRQGDQERKFGIEISPMCDRETACIYSTQIGFIDYIVYPLWETMAELLYPGAQILMENITKNRNWYASAKEIQLQQEQEQQQQQEQHQQQAL</sequence>
<feature type="compositionally biased region" description="Low complexity" evidence="8">
    <location>
        <begin position="484"/>
        <end position="502"/>
    </location>
</feature>
<feature type="compositionally biased region" description="Low complexity" evidence="8">
    <location>
        <begin position="8"/>
        <end position="46"/>
    </location>
</feature>
<keyword evidence="1 6" id="KW-0479">Metal-binding</keyword>
<evidence type="ECO:0000256" key="8">
    <source>
        <dbReference type="SAM" id="MobiDB-lite"/>
    </source>
</evidence>
<name>A0AA85IT29_TRIRE</name>
<feature type="region of interest" description="Disordered" evidence="8">
    <location>
        <begin position="372"/>
        <end position="392"/>
    </location>
</feature>
<dbReference type="EC" id="3.1.4.-" evidence="7"/>
<accession>A0AA85IT29</accession>
<evidence type="ECO:0000259" key="9">
    <source>
        <dbReference type="PROSITE" id="PS51845"/>
    </source>
</evidence>
<feature type="binding site" evidence="5">
    <location>
        <begin position="633"/>
        <end position="637"/>
    </location>
    <ligand>
        <name>AMP</name>
        <dbReference type="ChEBI" id="CHEBI:456215"/>
    </ligand>
</feature>
<dbReference type="InterPro" id="IPR002073">
    <property type="entry name" value="PDEase_catalytic_dom"/>
</dbReference>
<dbReference type="InterPro" id="IPR036971">
    <property type="entry name" value="PDEase_catalytic_dom_sf"/>
</dbReference>
<evidence type="ECO:0000256" key="3">
    <source>
        <dbReference type="ARBA" id="ARBA00023149"/>
    </source>
</evidence>
<organism evidence="10 11">
    <name type="scientific">Trichobilharzia regenti</name>
    <name type="common">Nasal bird schistosome</name>
    <dbReference type="NCBI Taxonomy" id="157069"/>
    <lineage>
        <taxon>Eukaryota</taxon>
        <taxon>Metazoa</taxon>
        <taxon>Spiralia</taxon>
        <taxon>Lophotrochozoa</taxon>
        <taxon>Platyhelminthes</taxon>
        <taxon>Trematoda</taxon>
        <taxon>Digenea</taxon>
        <taxon>Strigeidida</taxon>
        <taxon>Schistosomatoidea</taxon>
        <taxon>Schistosomatidae</taxon>
        <taxon>Trichobilharzia</taxon>
    </lineage>
</organism>
<dbReference type="PROSITE" id="PS00126">
    <property type="entry name" value="PDEASE_I_1"/>
    <property type="match status" value="1"/>
</dbReference>
<keyword evidence="2 7" id="KW-0378">Hydrolase</keyword>
<evidence type="ECO:0000313" key="11">
    <source>
        <dbReference type="WBParaSite" id="TREG1_110480.2"/>
    </source>
</evidence>
<dbReference type="SMART" id="SM00471">
    <property type="entry name" value="HDc"/>
    <property type="match status" value="1"/>
</dbReference>
<comment type="cofactor">
    <cofactor evidence="7">
        <name>a divalent metal cation</name>
        <dbReference type="ChEBI" id="CHEBI:60240"/>
    </cofactor>
    <text evidence="7">Binds 2 divalent metal cations per subunit. Site 1 may preferentially bind zinc ions, while site 2 has a preference for magnesium and/or manganese ions.</text>
</comment>
<dbReference type="SUPFAM" id="SSF109604">
    <property type="entry name" value="HD-domain/PDEase-like"/>
    <property type="match status" value="1"/>
</dbReference>
<evidence type="ECO:0000256" key="4">
    <source>
        <dbReference type="PIRSR" id="PIRSR623088-1"/>
    </source>
</evidence>
<dbReference type="CDD" id="cd00077">
    <property type="entry name" value="HDc"/>
    <property type="match status" value="1"/>
</dbReference>
<dbReference type="InterPro" id="IPR003607">
    <property type="entry name" value="HD/PDEase_dom"/>
</dbReference>
<evidence type="ECO:0000256" key="2">
    <source>
        <dbReference type="ARBA" id="ARBA00022801"/>
    </source>
</evidence>
<feature type="binding site" evidence="5">
    <location>
        <position position="792"/>
    </location>
    <ligand>
        <name>AMP</name>
        <dbReference type="ChEBI" id="CHEBI:456215"/>
    </ligand>
</feature>
<feature type="binding site" evidence="5">
    <location>
        <position position="843"/>
    </location>
    <ligand>
        <name>AMP</name>
        <dbReference type="ChEBI" id="CHEBI:456215"/>
    </ligand>
</feature>
<feature type="compositionally biased region" description="Low complexity" evidence="8">
    <location>
        <begin position="133"/>
        <end position="142"/>
    </location>
</feature>
<dbReference type="PRINTS" id="PR00387">
    <property type="entry name" value="PDIESTERASE1"/>
</dbReference>
<protein>
    <recommendedName>
        <fullName evidence="7">Phosphodiesterase</fullName>
        <ecNumber evidence="7">3.1.4.-</ecNumber>
    </recommendedName>
</protein>
<dbReference type="Gene3D" id="1.10.1300.10">
    <property type="entry name" value="3'5'-cyclic nucleotide phosphodiesterase, catalytic domain"/>
    <property type="match status" value="1"/>
</dbReference>
<feature type="region of interest" description="Disordered" evidence="8">
    <location>
        <begin position="1"/>
        <end position="52"/>
    </location>
</feature>
<dbReference type="WBParaSite" id="TREG1_110480.2">
    <property type="protein sequence ID" value="TREG1_110480.2"/>
    <property type="gene ID" value="TREG1_110480"/>
</dbReference>
<dbReference type="InterPro" id="IPR023088">
    <property type="entry name" value="PDEase"/>
</dbReference>
<keyword evidence="3" id="KW-0114">cAMP</keyword>
<dbReference type="InterPro" id="IPR023174">
    <property type="entry name" value="PDEase_CS"/>
</dbReference>
<feature type="binding site" evidence="6">
    <location>
        <position position="673"/>
    </location>
    <ligand>
        <name>Zn(2+)</name>
        <dbReference type="ChEBI" id="CHEBI:29105"/>
        <label>1</label>
    </ligand>
</feature>
<evidence type="ECO:0000256" key="7">
    <source>
        <dbReference type="RuleBase" id="RU363067"/>
    </source>
</evidence>
<feature type="binding site" evidence="6">
    <location>
        <position position="637"/>
    </location>
    <ligand>
        <name>Zn(2+)</name>
        <dbReference type="ChEBI" id="CHEBI:29105"/>
        <label>1</label>
    </ligand>
</feature>
<dbReference type="Proteomes" id="UP000050795">
    <property type="component" value="Unassembled WGS sequence"/>
</dbReference>
<feature type="binding site" evidence="6">
    <location>
        <position position="792"/>
    </location>
    <ligand>
        <name>Zn(2+)</name>
        <dbReference type="ChEBI" id="CHEBI:29105"/>
        <label>1</label>
    </ligand>
</feature>
<feature type="binding site" evidence="5">
    <location>
        <position position="674"/>
    </location>
    <ligand>
        <name>AMP</name>
        <dbReference type="ChEBI" id="CHEBI:456215"/>
    </ligand>
</feature>
<feature type="binding site" evidence="6">
    <location>
        <position position="674"/>
    </location>
    <ligand>
        <name>Zn(2+)</name>
        <dbReference type="ChEBI" id="CHEBI:29105"/>
        <label>2</label>
    </ligand>
</feature>
<keyword evidence="10" id="KW-1185">Reference proteome</keyword>
<reference evidence="11" key="2">
    <citation type="submission" date="2023-11" db="UniProtKB">
        <authorList>
            <consortium name="WormBaseParasite"/>
        </authorList>
    </citation>
    <scope>IDENTIFICATION</scope>
</reference>
<evidence type="ECO:0000256" key="5">
    <source>
        <dbReference type="PIRSR" id="PIRSR623088-2"/>
    </source>
</evidence>
<dbReference type="Pfam" id="PF00233">
    <property type="entry name" value="PDEase_I"/>
    <property type="match status" value="1"/>
</dbReference>
<feature type="active site" description="Proton donor" evidence="4">
    <location>
        <position position="633"/>
    </location>
</feature>
<dbReference type="GO" id="GO:0007165">
    <property type="term" value="P:signal transduction"/>
    <property type="evidence" value="ECO:0007669"/>
    <property type="project" value="InterPro"/>
</dbReference>
<dbReference type="GO" id="GO:0004114">
    <property type="term" value="F:3',5'-cyclic-nucleotide phosphodiesterase activity"/>
    <property type="evidence" value="ECO:0007669"/>
    <property type="project" value="InterPro"/>
</dbReference>
<proteinExistence type="inferred from homology"/>
<dbReference type="PANTHER" id="PTHR11347">
    <property type="entry name" value="CYCLIC NUCLEOTIDE PHOSPHODIESTERASE"/>
    <property type="match status" value="1"/>
</dbReference>
<feature type="compositionally biased region" description="Pro residues" evidence="8">
    <location>
        <begin position="143"/>
        <end position="155"/>
    </location>
</feature>
<evidence type="ECO:0000313" key="10">
    <source>
        <dbReference type="Proteomes" id="UP000050795"/>
    </source>
</evidence>
<dbReference type="InterPro" id="IPR040844">
    <property type="entry name" value="PDE4_UCR"/>
</dbReference>
<reference evidence="10" key="1">
    <citation type="submission" date="2022-06" db="EMBL/GenBank/DDBJ databases">
        <authorList>
            <person name="Berger JAMES D."/>
            <person name="Berger JAMES D."/>
        </authorList>
    </citation>
    <scope>NUCLEOTIDE SEQUENCE [LARGE SCALE GENOMIC DNA]</scope>
</reference>
<feature type="region of interest" description="Disordered" evidence="8">
    <location>
        <begin position="133"/>
        <end position="163"/>
    </location>
</feature>
<feature type="binding site" evidence="6">
    <location>
        <position position="674"/>
    </location>
    <ligand>
        <name>Zn(2+)</name>
        <dbReference type="ChEBI" id="CHEBI:29105"/>
        <label>1</label>
    </ligand>
</feature>
<comment type="similarity">
    <text evidence="7">Belongs to the cyclic nucleotide phosphodiesterase family.</text>
</comment>
<feature type="region of interest" description="Disordered" evidence="8">
    <location>
        <begin position="474"/>
        <end position="514"/>
    </location>
</feature>